<evidence type="ECO:0000313" key="4">
    <source>
        <dbReference type="EMBL" id="KAF1941477.1"/>
    </source>
</evidence>
<reference evidence="4" key="1">
    <citation type="journal article" date="2020" name="Stud. Mycol.">
        <title>101 Dothideomycetes genomes: a test case for predicting lifestyles and emergence of pathogens.</title>
        <authorList>
            <person name="Haridas S."/>
            <person name="Albert R."/>
            <person name="Binder M."/>
            <person name="Bloem J."/>
            <person name="Labutti K."/>
            <person name="Salamov A."/>
            <person name="Andreopoulos B."/>
            <person name="Baker S."/>
            <person name="Barry K."/>
            <person name="Bills G."/>
            <person name="Bluhm B."/>
            <person name="Cannon C."/>
            <person name="Castanera R."/>
            <person name="Culley D."/>
            <person name="Daum C."/>
            <person name="Ezra D."/>
            <person name="Gonzalez J."/>
            <person name="Henrissat B."/>
            <person name="Kuo A."/>
            <person name="Liang C."/>
            <person name="Lipzen A."/>
            <person name="Lutzoni F."/>
            <person name="Magnuson J."/>
            <person name="Mondo S."/>
            <person name="Nolan M."/>
            <person name="Ohm R."/>
            <person name="Pangilinan J."/>
            <person name="Park H.-J."/>
            <person name="Ramirez L."/>
            <person name="Alfaro M."/>
            <person name="Sun H."/>
            <person name="Tritt A."/>
            <person name="Yoshinaga Y."/>
            <person name="Zwiers L.-H."/>
            <person name="Turgeon B."/>
            <person name="Goodwin S."/>
            <person name="Spatafora J."/>
            <person name="Crous P."/>
            <person name="Grigoriev I."/>
        </authorList>
    </citation>
    <scope>NUCLEOTIDE SEQUENCE</scope>
    <source>
        <strain evidence="4">CBS 161.51</strain>
    </source>
</reference>
<dbReference type="Proteomes" id="UP000800038">
    <property type="component" value="Unassembled WGS sequence"/>
</dbReference>
<evidence type="ECO:0000313" key="5">
    <source>
        <dbReference type="Proteomes" id="UP000800038"/>
    </source>
</evidence>
<evidence type="ECO:0000256" key="1">
    <source>
        <dbReference type="SAM" id="MobiDB-lite"/>
    </source>
</evidence>
<proteinExistence type="predicted"/>
<organism evidence="4 5">
    <name type="scientific">Clathrospora elynae</name>
    <dbReference type="NCBI Taxonomy" id="706981"/>
    <lineage>
        <taxon>Eukaryota</taxon>
        <taxon>Fungi</taxon>
        <taxon>Dikarya</taxon>
        <taxon>Ascomycota</taxon>
        <taxon>Pezizomycotina</taxon>
        <taxon>Dothideomycetes</taxon>
        <taxon>Pleosporomycetidae</taxon>
        <taxon>Pleosporales</taxon>
        <taxon>Diademaceae</taxon>
        <taxon>Clathrospora</taxon>
    </lineage>
</organism>
<gene>
    <name evidence="4" type="ORF">EJ02DRAFT_512401</name>
</gene>
<dbReference type="OrthoDB" id="5215637at2759"/>
<keyword evidence="2" id="KW-1133">Transmembrane helix</keyword>
<evidence type="ECO:0000256" key="3">
    <source>
        <dbReference type="SAM" id="SignalP"/>
    </source>
</evidence>
<evidence type="ECO:0008006" key="6">
    <source>
        <dbReference type="Google" id="ProtNLM"/>
    </source>
</evidence>
<feature type="signal peptide" evidence="3">
    <location>
        <begin position="1"/>
        <end position="23"/>
    </location>
</feature>
<keyword evidence="2" id="KW-0812">Transmembrane</keyword>
<keyword evidence="5" id="KW-1185">Reference proteome</keyword>
<dbReference type="EMBL" id="ML976047">
    <property type="protein sequence ID" value="KAF1941477.1"/>
    <property type="molecule type" value="Genomic_DNA"/>
</dbReference>
<keyword evidence="3" id="KW-0732">Signal</keyword>
<feature type="region of interest" description="Disordered" evidence="1">
    <location>
        <begin position="251"/>
        <end position="314"/>
    </location>
</feature>
<accession>A0A6A5SWT7</accession>
<feature type="region of interest" description="Disordered" evidence="1">
    <location>
        <begin position="151"/>
        <end position="177"/>
    </location>
</feature>
<protein>
    <recommendedName>
        <fullName evidence="6">Mid2 domain-containing protein</fullName>
    </recommendedName>
</protein>
<feature type="compositionally biased region" description="Basic and acidic residues" evidence="1">
    <location>
        <begin position="257"/>
        <end position="281"/>
    </location>
</feature>
<feature type="compositionally biased region" description="Low complexity" evidence="1">
    <location>
        <begin position="153"/>
        <end position="175"/>
    </location>
</feature>
<evidence type="ECO:0000256" key="2">
    <source>
        <dbReference type="SAM" id="Phobius"/>
    </source>
</evidence>
<name>A0A6A5SWT7_9PLEO</name>
<sequence length="314" mass="33084">MLGTTTRIASLVSISALITSVSPASNATCYYPNGVANHGGPCISDTESSACCGPSFVCLSNGLCAVGPDTRRTYAYKYYRSGCTDPYWKSPSCSQVCTKSEYNLQGGQGVQSCGNNEYCCATNYDCCTNSTSIFTLDVAKIVTTIPAMGDSRTSSTVAPNSSPTVPTTSTTTNDLSSDRPGINAVVIGVGIGVGVGGFFILLLAFAFFLYHRRKGKIASGAARFEETPELEVPKPSTPAQFDASEGKLHCNMSGKGSRQELSGEPKARIPKEPQELEHEPIFEIGGGRPTQRSYTPKLDVAKATSRSITGVGEG</sequence>
<feature type="transmembrane region" description="Helical" evidence="2">
    <location>
        <begin position="185"/>
        <end position="210"/>
    </location>
</feature>
<keyword evidence="2" id="KW-0472">Membrane</keyword>
<feature type="chain" id="PRO_5025358391" description="Mid2 domain-containing protein" evidence="3">
    <location>
        <begin position="24"/>
        <end position="314"/>
    </location>
</feature>
<dbReference type="AlphaFoldDB" id="A0A6A5SWT7"/>